<feature type="domain" description="Peptidase M16 C-terminal" evidence="7">
    <location>
        <begin position="219"/>
        <end position="392"/>
    </location>
</feature>
<dbReference type="AlphaFoldDB" id="A0A916ZHL4"/>
<evidence type="ECO:0000259" key="7">
    <source>
        <dbReference type="Pfam" id="PF05193"/>
    </source>
</evidence>
<comment type="similarity">
    <text evidence="1">Belongs to the peptidase M16 family.</text>
</comment>
<dbReference type="InterPro" id="IPR007863">
    <property type="entry name" value="Peptidase_M16_C"/>
</dbReference>
<dbReference type="PANTHER" id="PTHR43690">
    <property type="entry name" value="NARDILYSIN"/>
    <property type="match status" value="1"/>
</dbReference>
<dbReference type="Pfam" id="PF05193">
    <property type="entry name" value="Peptidase_M16_C"/>
    <property type="match status" value="2"/>
</dbReference>
<reference evidence="8" key="1">
    <citation type="journal article" date="2014" name="Int. J. Syst. Evol. Microbiol.">
        <title>Complete genome sequence of Corynebacterium casei LMG S-19264T (=DSM 44701T), isolated from a smear-ripened cheese.</title>
        <authorList>
            <consortium name="US DOE Joint Genome Institute (JGI-PGF)"/>
            <person name="Walter F."/>
            <person name="Albersmeier A."/>
            <person name="Kalinowski J."/>
            <person name="Ruckert C."/>
        </authorList>
    </citation>
    <scope>NUCLEOTIDE SEQUENCE</scope>
    <source>
        <strain evidence="8">CGMCC 1.15519</strain>
    </source>
</reference>
<dbReference type="EMBL" id="BMJM01000001">
    <property type="protein sequence ID" value="GGD98370.1"/>
    <property type="molecule type" value="Genomic_DNA"/>
</dbReference>
<organism evidence="8 9">
    <name type="scientific">Sandarakinorhabdus glacialis</name>
    <dbReference type="NCBI Taxonomy" id="1614636"/>
    <lineage>
        <taxon>Bacteria</taxon>
        <taxon>Pseudomonadati</taxon>
        <taxon>Pseudomonadota</taxon>
        <taxon>Alphaproteobacteria</taxon>
        <taxon>Sphingomonadales</taxon>
        <taxon>Sphingosinicellaceae</taxon>
        <taxon>Sandarakinorhabdus</taxon>
    </lineage>
</organism>
<accession>A0A916ZHL4</accession>
<comment type="caution">
    <text evidence="8">The sequence shown here is derived from an EMBL/GenBank/DDBJ whole genome shotgun (WGS) entry which is preliminary data.</text>
</comment>
<feature type="domain" description="Peptidase M16 N-terminal" evidence="6">
    <location>
        <begin position="521"/>
        <end position="639"/>
    </location>
</feature>
<dbReference type="Proteomes" id="UP000635071">
    <property type="component" value="Unassembled WGS sequence"/>
</dbReference>
<evidence type="ECO:0000256" key="3">
    <source>
        <dbReference type="ARBA" id="ARBA00022801"/>
    </source>
</evidence>
<dbReference type="SUPFAM" id="SSF63411">
    <property type="entry name" value="LuxS/MPP-like metallohydrolase"/>
    <property type="match status" value="4"/>
</dbReference>
<dbReference type="InterPro" id="IPR011249">
    <property type="entry name" value="Metalloenz_LuxS/M16"/>
</dbReference>
<keyword evidence="2 8" id="KW-0645">Protease</keyword>
<dbReference type="Gene3D" id="3.30.830.10">
    <property type="entry name" value="Metalloenzyme, LuxS/M16 peptidase-like"/>
    <property type="match status" value="4"/>
</dbReference>
<dbReference type="GO" id="GO:0008237">
    <property type="term" value="F:metallopeptidase activity"/>
    <property type="evidence" value="ECO:0007669"/>
    <property type="project" value="UniProtKB-KW"/>
</dbReference>
<protein>
    <submittedName>
        <fullName evidence="8">Zinc protease</fullName>
    </submittedName>
</protein>
<dbReference type="Pfam" id="PF00675">
    <property type="entry name" value="Peptidase_M16"/>
    <property type="match status" value="2"/>
</dbReference>
<feature type="domain" description="Peptidase M16 N-terminal" evidence="6">
    <location>
        <begin position="61"/>
        <end position="185"/>
    </location>
</feature>
<name>A0A916ZHL4_9SPHN</name>
<keyword evidence="9" id="KW-1185">Reference proteome</keyword>
<keyword evidence="5" id="KW-0482">Metalloprotease</keyword>
<evidence type="ECO:0000313" key="8">
    <source>
        <dbReference type="EMBL" id="GGD98370.1"/>
    </source>
</evidence>
<keyword evidence="4" id="KW-0862">Zinc</keyword>
<dbReference type="PANTHER" id="PTHR43690:SF17">
    <property type="entry name" value="PROTEIN YHJJ"/>
    <property type="match status" value="1"/>
</dbReference>
<reference evidence="8" key="2">
    <citation type="submission" date="2020-09" db="EMBL/GenBank/DDBJ databases">
        <authorList>
            <person name="Sun Q."/>
            <person name="Zhou Y."/>
        </authorList>
    </citation>
    <scope>NUCLEOTIDE SEQUENCE</scope>
    <source>
        <strain evidence="8">CGMCC 1.15519</strain>
    </source>
</reference>
<proteinExistence type="inferred from homology"/>
<evidence type="ECO:0000256" key="1">
    <source>
        <dbReference type="ARBA" id="ARBA00007261"/>
    </source>
</evidence>
<evidence type="ECO:0000256" key="2">
    <source>
        <dbReference type="ARBA" id="ARBA00022670"/>
    </source>
</evidence>
<dbReference type="GO" id="GO:0046872">
    <property type="term" value="F:metal ion binding"/>
    <property type="evidence" value="ECO:0007669"/>
    <property type="project" value="InterPro"/>
</dbReference>
<dbReference type="InterPro" id="IPR011765">
    <property type="entry name" value="Pept_M16_N"/>
</dbReference>
<feature type="domain" description="Peptidase M16 C-terminal" evidence="7">
    <location>
        <begin position="674"/>
        <end position="853"/>
    </location>
</feature>
<dbReference type="GO" id="GO:0006508">
    <property type="term" value="P:proteolysis"/>
    <property type="evidence" value="ECO:0007669"/>
    <property type="project" value="UniProtKB-KW"/>
</dbReference>
<sequence>MCETIAYGLPGDFMRLSIVAALLLATGLTAPVLAVAPAPVSELIKSVDIPHEDFTLPNGLRVIVHTDRKAPIVAVSVWYHIGSKDEPKGKTGFAHLFEHLMFGGSENNKGSYIKTLEDIGATNLNGTTWFDRTNYFQDVPTPALELALFYESDRMGHMLGAVTPEMLATQRAVVQNEKRQGDNNPLGLTQYATLNALFPEGHPYRHSTIGSMADLDAASMEDVRNWFRSNYGPNNAVLVLAGDIDVATAKRLTAKYFGDIPSGPKVTRYEAPVPVWTETRRETMHDQVPTPALSRNWVTPGRMDPEAPLVDIALTILAGGTSSRLYNDLVRDKKLAVSVSGGAQAFEKVSMASIDTTVAKDVDPKTVEARIDAVMADFLKNGPTADEVSRVATRNVAGTIRGLEAVGGSGGKAVALAEGAVFAGDADFYKTELKAYSAATPASVAAAARKWLARGDYRQTVLPGKREPSEAAAVVKAAIPAATPVTIVKRMPAPVAGASPSLTVAPIERATLSNGIQVELARRDTVPVVQMTLSFDAGHAADDRKRLGIQGLALTLLDEGTASMTGPQIAEARERLGASIGAGAGPDRTRISLSALKPNLPASLALLADVTQRPAFDAAELERVRGQTLTGIAQEEADPGSITRRILPVVLYGPDHPYGVPSSGSGTAEGVSAVTRADLLAWHKRWIRPDNVRIFVVGDIDMAEMKPLLEASFGGWKADPATPKGTKAFPAIPAVSGSRIILVDRPDSPQSYIRGGTVLPIKGRDDPIALRAANDILGGLFSSRLNMDIREEKGWAYGVGAGIGDAEDRVTSQIIAPVQADRTADSIAAMIADVKALRGPKPITTAERDNSINNSVRSLPGDFERGAALLGAIEKNALLGRGDDYYGKLVGRLTALTAAQLNEAARLLSTDNFVWVVVGDRKVVEPQLAKLGLPIEVR</sequence>
<keyword evidence="3" id="KW-0378">Hydrolase</keyword>
<gene>
    <name evidence="8" type="ORF">GCM10011529_00510</name>
</gene>
<evidence type="ECO:0000259" key="6">
    <source>
        <dbReference type="Pfam" id="PF00675"/>
    </source>
</evidence>
<evidence type="ECO:0000256" key="4">
    <source>
        <dbReference type="ARBA" id="ARBA00022833"/>
    </source>
</evidence>
<evidence type="ECO:0000256" key="5">
    <source>
        <dbReference type="ARBA" id="ARBA00023049"/>
    </source>
</evidence>
<dbReference type="InterPro" id="IPR050626">
    <property type="entry name" value="Peptidase_M16"/>
</dbReference>
<evidence type="ECO:0000313" key="9">
    <source>
        <dbReference type="Proteomes" id="UP000635071"/>
    </source>
</evidence>